<dbReference type="EMBL" id="UINC01079487">
    <property type="protein sequence ID" value="SVC21533.1"/>
    <property type="molecule type" value="Genomic_DNA"/>
</dbReference>
<proteinExistence type="predicted"/>
<evidence type="ECO:0000313" key="1">
    <source>
        <dbReference type="EMBL" id="SVC21533.1"/>
    </source>
</evidence>
<reference evidence="1" key="1">
    <citation type="submission" date="2018-05" db="EMBL/GenBank/DDBJ databases">
        <authorList>
            <person name="Lanie J.A."/>
            <person name="Ng W.-L."/>
            <person name="Kazmierczak K.M."/>
            <person name="Andrzejewski T.M."/>
            <person name="Davidsen T.M."/>
            <person name="Wayne K.J."/>
            <person name="Tettelin H."/>
            <person name="Glass J.I."/>
            <person name="Rusch D."/>
            <person name="Podicherti R."/>
            <person name="Tsui H.-C.T."/>
            <person name="Winkler M.E."/>
        </authorList>
    </citation>
    <scope>NUCLEOTIDE SEQUENCE</scope>
</reference>
<organism evidence="1">
    <name type="scientific">marine metagenome</name>
    <dbReference type="NCBI Taxonomy" id="408172"/>
    <lineage>
        <taxon>unclassified sequences</taxon>
        <taxon>metagenomes</taxon>
        <taxon>ecological metagenomes</taxon>
    </lineage>
</organism>
<name>A0A382KDE9_9ZZZZ</name>
<accession>A0A382KDE9</accession>
<gene>
    <name evidence="1" type="ORF">METZ01_LOCUS274387</name>
</gene>
<sequence>MFPCAVKVAEELLSSVLAENVSEQFSKSEGGEDISATPQQVNYAIRSTQGEEKWITSFNSVYTATSFDNSKRHDGNFNFTNDGRKGSLTYGQGFKFKAKKQNVVFNGSALTYKTFEGWDWLLTTSYAKSLQKKNAEAFVFSGTYGNVSGNNFGNITMVYGQRFPFKILGGNIITFSNYIAYTLMRYYEGNNPGDRYLLLRSPIIFMPTISMDWKLGTAFSFNLGVSMGYNTVVNDYGERDKSFSILFGTYF</sequence>
<protein>
    <submittedName>
        <fullName evidence="1">Uncharacterized protein</fullName>
    </submittedName>
</protein>
<dbReference type="AlphaFoldDB" id="A0A382KDE9"/>